<organism evidence="7 8">
    <name type="scientific">Brugia malayi</name>
    <name type="common">Filarial nematode worm</name>
    <dbReference type="NCBI Taxonomy" id="6279"/>
    <lineage>
        <taxon>Eukaryota</taxon>
        <taxon>Metazoa</taxon>
        <taxon>Ecdysozoa</taxon>
        <taxon>Nematoda</taxon>
        <taxon>Chromadorea</taxon>
        <taxon>Rhabditida</taxon>
        <taxon>Spirurina</taxon>
        <taxon>Spiruromorpha</taxon>
        <taxon>Filarioidea</taxon>
        <taxon>Onchocercidae</taxon>
        <taxon>Brugia</taxon>
    </lineage>
</organism>
<evidence type="ECO:0000259" key="5">
    <source>
        <dbReference type="PROSITE" id="PS50002"/>
    </source>
</evidence>
<dbReference type="PROSITE" id="PS50002">
    <property type="entry name" value="SH3"/>
    <property type="match status" value="1"/>
</dbReference>
<dbReference type="InterPro" id="IPR001452">
    <property type="entry name" value="SH3_domain"/>
</dbReference>
<dbReference type="SUPFAM" id="SSF50044">
    <property type="entry name" value="SH3-domain"/>
    <property type="match status" value="1"/>
</dbReference>
<dbReference type="InterPro" id="IPR035899">
    <property type="entry name" value="DBL_dom_sf"/>
</dbReference>
<feature type="region of interest" description="Disordered" evidence="4">
    <location>
        <begin position="197"/>
        <end position="224"/>
    </location>
</feature>
<dbReference type="SMART" id="SM00326">
    <property type="entry name" value="SH3"/>
    <property type="match status" value="1"/>
</dbReference>
<evidence type="ECO:0000313" key="7">
    <source>
        <dbReference type="Proteomes" id="UP000006672"/>
    </source>
</evidence>
<sequence length="677" mass="77690">MYCVVQRSVHSMASIIKVREPTSHDSDAKLSLPSSLSLLAQERPLLTSPVTTTFLQQASMLTRLRQCCDDLSIKSDYQYDFERESTNQRCPSNRATIQDKSSSNKAKRIVLMRAHILFFRDLFCLDQMRQEIEELELPSHLIRKNNSNATKRSRSHPVYFPIHIDSDDESDNGSATASHISRMSAYALFSGLRTPETASSTNDHSVRSSVHSMSSSMTTSSTMSSGDEQCLLSAEAVWDHVAVLPNELPFAIGDIISVLDYSSHEEFWYGNCRERVGWFPSSYVRILNSNPSIPDIPSLSYFPQSMRFLRAKIVQELMQTERDYVNLLQNIVQGFTEQCRRRSDLFPAVCIQRLFGNIEAIYALHCKFLRELELAFNRNVPESSAIGAIFLRNRSKFSIYSEYCNNRPVSSTELALLTEQTHYYQFFEACRLLRGMPKLPLEGFLLAPVQRICRYPLQLSELLKATPTSHIDREPVKIAVSAMKNVAAMINEKKRRLEGLQQIVLWQMNVEGWRGPDLVETNSRMIHSGEVYCRYIIGGNIIWHKDVLLFLFDQSLVICKKDLIKRNFYIFRDRISLNSVTFLNCNDGRDSATGLNLKNSWKLIMMGREVVFTCKDRSSKVIWVEHLQRPLIYSPATAEERKLICETIYRTSNSKLTLNQMGGGKINGRFTWWKTKN</sequence>
<dbReference type="AlphaFoldDB" id="A0A912GUB2"/>
<accession>A0A912GUB2</accession>
<keyword evidence="7" id="KW-1185">Reference proteome</keyword>
<reference evidence="8" key="2">
    <citation type="submission" date="2022-10" db="UniProtKB">
        <authorList>
            <consortium name="WormBaseParasite"/>
        </authorList>
    </citation>
    <scope>IDENTIFICATION</scope>
</reference>
<evidence type="ECO:0000256" key="2">
    <source>
        <dbReference type="ARBA" id="ARBA00022658"/>
    </source>
</evidence>
<dbReference type="Pfam" id="PF00621">
    <property type="entry name" value="RhoGEF"/>
    <property type="match status" value="1"/>
</dbReference>
<dbReference type="WBParaSite" id="Bm12527c.1">
    <property type="protein sequence ID" value="Bm12527c.1"/>
    <property type="gene ID" value="WBGene00232788"/>
</dbReference>
<keyword evidence="1 3" id="KW-0728">SH3 domain</keyword>
<dbReference type="Gene3D" id="2.30.29.30">
    <property type="entry name" value="Pleckstrin-homology domain (PH domain)/Phosphotyrosine-binding domain (PTB)"/>
    <property type="match status" value="1"/>
</dbReference>
<evidence type="ECO:0000256" key="1">
    <source>
        <dbReference type="ARBA" id="ARBA00022443"/>
    </source>
</evidence>
<dbReference type="Gene3D" id="1.20.900.10">
    <property type="entry name" value="Dbl homology (DH) domain"/>
    <property type="match status" value="1"/>
</dbReference>
<dbReference type="CDD" id="cd00160">
    <property type="entry name" value="RhoGEF"/>
    <property type="match status" value="1"/>
</dbReference>
<dbReference type="SUPFAM" id="SSF48065">
    <property type="entry name" value="DBL homology domain (DH-domain)"/>
    <property type="match status" value="1"/>
</dbReference>
<dbReference type="PROSITE" id="PS50010">
    <property type="entry name" value="DH_2"/>
    <property type="match status" value="1"/>
</dbReference>
<evidence type="ECO:0000256" key="4">
    <source>
        <dbReference type="SAM" id="MobiDB-lite"/>
    </source>
</evidence>
<reference evidence="7" key="1">
    <citation type="journal article" date="2007" name="Science">
        <title>Draft genome of the filarial nematode parasite Brugia malayi.</title>
        <authorList>
            <person name="Ghedin E."/>
            <person name="Wang S."/>
            <person name="Spiro D."/>
            <person name="Caler E."/>
            <person name="Zhao Q."/>
            <person name="Crabtree J."/>
            <person name="Allen J.E."/>
            <person name="Delcher A.L."/>
            <person name="Guiliano D.B."/>
            <person name="Miranda-Saavedra D."/>
            <person name="Angiuoli S.V."/>
            <person name="Creasy T."/>
            <person name="Amedeo P."/>
            <person name="Haas B."/>
            <person name="El-Sayed N.M."/>
            <person name="Wortman J.R."/>
            <person name="Feldblyum T."/>
            <person name="Tallon L."/>
            <person name="Schatz M."/>
            <person name="Shumway M."/>
            <person name="Koo H."/>
            <person name="Salzberg S.L."/>
            <person name="Schobel S."/>
            <person name="Pertea M."/>
            <person name="Pop M."/>
            <person name="White O."/>
            <person name="Barton G.J."/>
            <person name="Carlow C.K."/>
            <person name="Crawford M.J."/>
            <person name="Daub J."/>
            <person name="Dimmic M.W."/>
            <person name="Estes C.F."/>
            <person name="Foster J.M."/>
            <person name="Ganatra M."/>
            <person name="Gregory W.F."/>
            <person name="Johnson N.M."/>
            <person name="Jin J."/>
            <person name="Komuniecki R."/>
            <person name="Korf I."/>
            <person name="Kumar S."/>
            <person name="Laney S."/>
            <person name="Li B.W."/>
            <person name="Li W."/>
            <person name="Lindblom T.H."/>
            <person name="Lustigman S."/>
            <person name="Ma D."/>
            <person name="Maina C.V."/>
            <person name="Martin D.M."/>
            <person name="McCarter J.P."/>
            <person name="McReynolds L."/>
            <person name="Mitreva M."/>
            <person name="Nutman T.B."/>
            <person name="Parkinson J."/>
            <person name="Peregrin-Alvarez J.M."/>
            <person name="Poole C."/>
            <person name="Ren Q."/>
            <person name="Saunders L."/>
            <person name="Sluder A.E."/>
            <person name="Smith K."/>
            <person name="Stanke M."/>
            <person name="Unnasch T.R."/>
            <person name="Ware J."/>
            <person name="Wei A.D."/>
            <person name="Weil G."/>
            <person name="Williams D.J."/>
            <person name="Zhang Y."/>
            <person name="Williams S.A."/>
            <person name="Fraser-Liggett C."/>
            <person name="Slatko B."/>
            <person name="Blaxter M.L."/>
            <person name="Scott A.L."/>
        </authorList>
    </citation>
    <scope>NUCLEOTIDE SEQUENCE</scope>
    <source>
        <strain evidence="7">FR3</strain>
    </source>
</reference>
<gene>
    <name evidence="8" type="primary">Bm12527</name>
</gene>
<dbReference type="GO" id="GO:0005829">
    <property type="term" value="C:cytosol"/>
    <property type="evidence" value="ECO:0007669"/>
    <property type="project" value="TreeGrafter"/>
</dbReference>
<dbReference type="GO" id="GO:0035556">
    <property type="term" value="P:intracellular signal transduction"/>
    <property type="evidence" value="ECO:0007669"/>
    <property type="project" value="InterPro"/>
</dbReference>
<evidence type="ECO:0000259" key="6">
    <source>
        <dbReference type="PROSITE" id="PS50010"/>
    </source>
</evidence>
<dbReference type="SMART" id="SM00325">
    <property type="entry name" value="RhoGEF"/>
    <property type="match status" value="1"/>
</dbReference>
<dbReference type="InterPro" id="IPR001331">
    <property type="entry name" value="GDS_CDC24_CS"/>
</dbReference>
<dbReference type="Pfam" id="PF07653">
    <property type="entry name" value="SH3_2"/>
    <property type="match status" value="1"/>
</dbReference>
<dbReference type="InterPro" id="IPR000219">
    <property type="entry name" value="DH_dom"/>
</dbReference>
<dbReference type="GO" id="GO:0005085">
    <property type="term" value="F:guanyl-nucleotide exchange factor activity"/>
    <property type="evidence" value="ECO:0007669"/>
    <property type="project" value="UniProtKB-KW"/>
</dbReference>
<dbReference type="SMART" id="SM00233">
    <property type="entry name" value="PH"/>
    <property type="match status" value="1"/>
</dbReference>
<dbReference type="Gene3D" id="2.30.30.40">
    <property type="entry name" value="SH3 Domains"/>
    <property type="match status" value="1"/>
</dbReference>
<dbReference type="Proteomes" id="UP000006672">
    <property type="component" value="Unassembled WGS sequence"/>
</dbReference>
<evidence type="ECO:0000256" key="3">
    <source>
        <dbReference type="PROSITE-ProRule" id="PRU00192"/>
    </source>
</evidence>
<dbReference type="InterPro" id="IPR055251">
    <property type="entry name" value="SOS1_NGEF_PH"/>
</dbReference>
<feature type="compositionally biased region" description="Low complexity" evidence="4">
    <location>
        <begin position="207"/>
        <end position="224"/>
    </location>
</feature>
<feature type="domain" description="SH3" evidence="5">
    <location>
        <begin position="229"/>
        <end position="289"/>
    </location>
</feature>
<dbReference type="InterPro" id="IPR036028">
    <property type="entry name" value="SH3-like_dom_sf"/>
</dbReference>
<dbReference type="Pfam" id="PF22697">
    <property type="entry name" value="SOS1_NGEF_PH"/>
    <property type="match status" value="1"/>
</dbReference>
<dbReference type="PANTHER" id="PTHR45834">
    <property type="entry name" value="RHO GUANINE NUCLEOTIDE EXCHANGE FACTOR 9-RELATED"/>
    <property type="match status" value="1"/>
</dbReference>
<name>A0A912GUB2_BRUMA</name>
<dbReference type="InterPro" id="IPR011993">
    <property type="entry name" value="PH-like_dom_sf"/>
</dbReference>
<dbReference type="InterPro" id="IPR053086">
    <property type="entry name" value="RhoGEF_domain"/>
</dbReference>
<feature type="domain" description="DH" evidence="6">
    <location>
        <begin position="309"/>
        <end position="493"/>
    </location>
</feature>
<dbReference type="PROSITE" id="PS00741">
    <property type="entry name" value="DH_1"/>
    <property type="match status" value="1"/>
</dbReference>
<protein>
    <submittedName>
        <fullName evidence="8">Bm12527; Bm9577; Bm9577</fullName>
    </submittedName>
</protein>
<proteinExistence type="predicted"/>
<dbReference type="SUPFAM" id="SSF50729">
    <property type="entry name" value="PH domain-like"/>
    <property type="match status" value="1"/>
</dbReference>
<dbReference type="PANTHER" id="PTHR45834:SF3">
    <property type="entry name" value="RHO GUANINE NUCLEOTIDE EXCHANGE FACTOR 3, ISOFORM L"/>
    <property type="match status" value="1"/>
</dbReference>
<dbReference type="InterPro" id="IPR001849">
    <property type="entry name" value="PH_domain"/>
</dbReference>
<keyword evidence="2" id="KW-0344">Guanine-nucleotide releasing factor</keyword>
<evidence type="ECO:0000313" key="8">
    <source>
        <dbReference type="WBParaSite" id="Bm12527c.1"/>
    </source>
</evidence>